<dbReference type="PATRIC" id="fig|883158.3.peg.1487"/>
<evidence type="ECO:0000259" key="2">
    <source>
        <dbReference type="Pfam" id="PF13387"/>
    </source>
</evidence>
<protein>
    <submittedName>
        <fullName evidence="4">Uncharacterized protein</fullName>
    </submittedName>
</protein>
<dbReference type="InterPro" id="IPR057436">
    <property type="entry name" value="5TMH_Lnb"/>
</dbReference>
<accession>H1Q3K2</accession>
<organism evidence="4 5">
    <name type="scientific">Prevotella micans F0438</name>
    <dbReference type="NCBI Taxonomy" id="883158"/>
    <lineage>
        <taxon>Bacteria</taxon>
        <taxon>Pseudomonadati</taxon>
        <taxon>Bacteroidota</taxon>
        <taxon>Bacteroidia</taxon>
        <taxon>Bacteroidales</taxon>
        <taxon>Prevotellaceae</taxon>
        <taxon>Prevotella</taxon>
    </lineage>
</organism>
<feature type="domain" description="Lnb-like transmembrane" evidence="3">
    <location>
        <begin position="249"/>
        <end position="387"/>
    </location>
</feature>
<dbReference type="eggNOG" id="ENOG502Z87C">
    <property type="taxonomic scope" value="Bacteria"/>
</dbReference>
<evidence type="ECO:0000259" key="3">
    <source>
        <dbReference type="Pfam" id="PF25221"/>
    </source>
</evidence>
<feature type="transmembrane region" description="Helical" evidence="1">
    <location>
        <begin position="310"/>
        <end position="331"/>
    </location>
</feature>
<dbReference type="HOGENOM" id="CLU_052983_1_0_10"/>
<evidence type="ECO:0000256" key="1">
    <source>
        <dbReference type="SAM" id="Phobius"/>
    </source>
</evidence>
<sequence length="393" mass="45348">MKQKTIHILLTILMLATGLKGEAQTVNHLDSMEISLLTCSPGKEIWAQYGHTALRIRNLANGQDLTVNYGIFSSSQPYFALRFLFGLTDYHVGVSYTELFLSEYAREGRGITEQKLNLSSTDKQAIYKALQHNLKPENVIYRYNFFYDNCTSRARDLITNNLHGKLSFPKDNKRVSFRSMIHQWNFVNKWSQLGEDLLLGVKADCPTTQSEQQFLPANLMNDLSNTIYRGKSIVSETNQLLEPHSTLENDSSIFNPILVGVLFAILSTIIIIMEYKKRRIFWFWDASLLLLSGLIGIILFLMIFSQHPCVSLNINILFFNPLCLVFFYPVIKNARRGKSHRWWSIWQISIILGFIGTLFQRVPIPILIVASFLLINCMIHRFIFTKQRPKIHE</sequence>
<dbReference type="EMBL" id="AGWK01000041">
    <property type="protein sequence ID" value="EHO68708.1"/>
    <property type="molecule type" value="Genomic_DNA"/>
</dbReference>
<reference evidence="4 5" key="1">
    <citation type="submission" date="2011-12" db="EMBL/GenBank/DDBJ databases">
        <title>The Genome Sequence of Prevotella micans F0438.</title>
        <authorList>
            <consortium name="The Broad Institute Genome Sequencing Platform"/>
            <person name="Earl A."/>
            <person name="Ward D."/>
            <person name="Feldgarden M."/>
            <person name="Gevers D."/>
            <person name="Izard J."/>
            <person name="Baranova O.V."/>
            <person name="Blanton J.M."/>
            <person name="Wade W.G."/>
            <person name="Dewhirst F.E."/>
            <person name="Young S.K."/>
            <person name="Zeng Q."/>
            <person name="Gargeya S."/>
            <person name="Fitzgerald M."/>
            <person name="Haas B."/>
            <person name="Abouelleil A."/>
            <person name="Alvarado L."/>
            <person name="Arachchi H.M."/>
            <person name="Berlin A."/>
            <person name="Chapman S.B."/>
            <person name="Gearin G."/>
            <person name="Goldberg J."/>
            <person name="Griggs A."/>
            <person name="Gujja S."/>
            <person name="Hansen M."/>
            <person name="Heiman D."/>
            <person name="Howarth C."/>
            <person name="Larimer J."/>
            <person name="Lui A."/>
            <person name="MacDonald P.J.P."/>
            <person name="McCowen C."/>
            <person name="Montmayeur A."/>
            <person name="Murphy C."/>
            <person name="Neiman D."/>
            <person name="Pearson M."/>
            <person name="Priest M."/>
            <person name="Roberts A."/>
            <person name="Saif S."/>
            <person name="Shea T."/>
            <person name="Sisk P."/>
            <person name="Stolte C."/>
            <person name="Sykes S."/>
            <person name="Wortman J."/>
            <person name="Nusbaum C."/>
            <person name="Birren B."/>
        </authorList>
    </citation>
    <scope>NUCLEOTIDE SEQUENCE [LARGE SCALE GENOMIC DNA]</scope>
    <source>
        <strain evidence="4 5">F0438</strain>
    </source>
</reference>
<feature type="transmembrane region" description="Helical" evidence="1">
    <location>
        <begin position="253"/>
        <end position="273"/>
    </location>
</feature>
<feature type="transmembrane region" description="Helical" evidence="1">
    <location>
        <begin position="343"/>
        <end position="360"/>
    </location>
</feature>
<keyword evidence="1" id="KW-0812">Transmembrane</keyword>
<dbReference type="Pfam" id="PF13387">
    <property type="entry name" value="Lnb_N"/>
    <property type="match status" value="1"/>
</dbReference>
<keyword evidence="1" id="KW-0472">Membrane</keyword>
<evidence type="ECO:0000313" key="5">
    <source>
        <dbReference type="Proteomes" id="UP000016023"/>
    </source>
</evidence>
<feature type="transmembrane region" description="Helical" evidence="1">
    <location>
        <begin position="280"/>
        <end position="304"/>
    </location>
</feature>
<dbReference type="Pfam" id="PF25221">
    <property type="entry name" value="5TMH_Lnb"/>
    <property type="match status" value="1"/>
</dbReference>
<keyword evidence="5" id="KW-1185">Reference proteome</keyword>
<name>H1Q3K2_9BACT</name>
<comment type="caution">
    <text evidence="4">The sequence shown here is derived from an EMBL/GenBank/DDBJ whole genome shotgun (WGS) entry which is preliminary data.</text>
</comment>
<feature type="domain" description="Lnb N-terminal periplasmic" evidence="2">
    <location>
        <begin position="27"/>
        <end position="167"/>
    </location>
</feature>
<dbReference type="AlphaFoldDB" id="H1Q3K2"/>
<proteinExistence type="predicted"/>
<dbReference type="STRING" id="883158.HMPREF9140_01490"/>
<dbReference type="Proteomes" id="UP000016023">
    <property type="component" value="Unassembled WGS sequence"/>
</dbReference>
<gene>
    <name evidence="4" type="ORF">HMPREF9140_01490</name>
</gene>
<dbReference type="InterPro" id="IPR025178">
    <property type="entry name" value="Lnb_N"/>
</dbReference>
<keyword evidence="1" id="KW-1133">Transmembrane helix</keyword>
<dbReference type="RefSeq" id="WP_006952966.1">
    <property type="nucleotide sequence ID" value="NZ_JH594522.1"/>
</dbReference>
<evidence type="ECO:0000313" key="4">
    <source>
        <dbReference type="EMBL" id="EHO68708.1"/>
    </source>
</evidence>
<feature type="transmembrane region" description="Helical" evidence="1">
    <location>
        <begin position="366"/>
        <end position="384"/>
    </location>
</feature>